<evidence type="ECO:0000313" key="4">
    <source>
        <dbReference type="Proteomes" id="UP000727407"/>
    </source>
</evidence>
<dbReference type="InterPro" id="IPR007110">
    <property type="entry name" value="Ig-like_dom"/>
</dbReference>
<keyword evidence="4" id="KW-1185">Reference proteome</keyword>
<dbReference type="SUPFAM" id="SSF48726">
    <property type="entry name" value="Immunoglobulin"/>
    <property type="match status" value="1"/>
</dbReference>
<dbReference type="PANTHER" id="PTHR37996:SF1">
    <property type="entry name" value="B- AND T-LYMPHOCYTE ATTENUATOR"/>
    <property type="match status" value="1"/>
</dbReference>
<dbReference type="InterPro" id="IPR036179">
    <property type="entry name" value="Ig-like_dom_sf"/>
</dbReference>
<dbReference type="GO" id="GO:0038023">
    <property type="term" value="F:signaling receptor activity"/>
    <property type="evidence" value="ECO:0007669"/>
    <property type="project" value="InterPro"/>
</dbReference>
<sequence length="171" mass="19227">PVASCVPEIKVRKNTVYSASRERLLNISCPVTYCAEVPTVAWMKIDETSKYIPINETNHLTITQERTGLKNIISYLSFRNISTHNNGVYRCKIFSTNFSLESHNININVSDSSYLTSANNSTGFSETKSDVSWLLYVFICLGILGLVVTVMLISFLCINICSRNANSRRNK</sequence>
<feature type="domain" description="Ig-like" evidence="2">
    <location>
        <begin position="7"/>
        <end position="108"/>
    </location>
</feature>
<feature type="transmembrane region" description="Helical" evidence="1">
    <location>
        <begin position="133"/>
        <end position="161"/>
    </location>
</feature>
<feature type="non-terminal residue" evidence="3">
    <location>
        <position position="171"/>
    </location>
</feature>
<accession>A0A8J4U231</accession>
<dbReference type="InterPro" id="IPR013783">
    <property type="entry name" value="Ig-like_fold"/>
</dbReference>
<dbReference type="GO" id="GO:0002768">
    <property type="term" value="P:immune response-regulating cell surface receptor signaling pathway"/>
    <property type="evidence" value="ECO:0007669"/>
    <property type="project" value="InterPro"/>
</dbReference>
<evidence type="ECO:0000256" key="1">
    <source>
        <dbReference type="SAM" id="Phobius"/>
    </source>
</evidence>
<dbReference type="Gene3D" id="2.60.40.10">
    <property type="entry name" value="Immunoglobulins"/>
    <property type="match status" value="1"/>
</dbReference>
<dbReference type="PANTHER" id="PTHR37996">
    <property type="entry name" value="B- AND T-LYMPHOCYTE ATTENUATOR"/>
    <property type="match status" value="1"/>
</dbReference>
<organism evidence="3 4">
    <name type="scientific">Clarias magur</name>
    <name type="common">Asian catfish</name>
    <name type="synonym">Macropteronotus magur</name>
    <dbReference type="NCBI Taxonomy" id="1594786"/>
    <lineage>
        <taxon>Eukaryota</taxon>
        <taxon>Metazoa</taxon>
        <taxon>Chordata</taxon>
        <taxon>Craniata</taxon>
        <taxon>Vertebrata</taxon>
        <taxon>Euteleostomi</taxon>
        <taxon>Actinopterygii</taxon>
        <taxon>Neopterygii</taxon>
        <taxon>Teleostei</taxon>
        <taxon>Ostariophysi</taxon>
        <taxon>Siluriformes</taxon>
        <taxon>Clariidae</taxon>
        <taxon>Clarias</taxon>
    </lineage>
</organism>
<evidence type="ECO:0000259" key="2">
    <source>
        <dbReference type="PROSITE" id="PS50835"/>
    </source>
</evidence>
<evidence type="ECO:0000313" key="3">
    <source>
        <dbReference type="EMBL" id="KAF5899303.1"/>
    </source>
</evidence>
<protein>
    <submittedName>
        <fullName evidence="3">B- and T-lymphocyte attenuator-like</fullName>
    </submittedName>
</protein>
<comment type="caution">
    <text evidence="3">The sequence shown here is derived from an EMBL/GenBank/DDBJ whole genome shotgun (WGS) entry which is preliminary data.</text>
</comment>
<keyword evidence="1" id="KW-1133">Transmembrane helix</keyword>
<dbReference type="AlphaFoldDB" id="A0A8J4U231"/>
<dbReference type="GO" id="GO:0005886">
    <property type="term" value="C:plasma membrane"/>
    <property type="evidence" value="ECO:0007669"/>
    <property type="project" value="InterPro"/>
</dbReference>
<dbReference type="InterPro" id="IPR039257">
    <property type="entry name" value="BTLA"/>
</dbReference>
<name>A0A8J4U231_CLAMG</name>
<keyword evidence="1" id="KW-0812">Transmembrane</keyword>
<gene>
    <name evidence="3" type="ORF">DAT39_010981</name>
</gene>
<dbReference type="OrthoDB" id="9947981at2759"/>
<dbReference type="EMBL" id="QNUK01000172">
    <property type="protein sequence ID" value="KAF5899303.1"/>
    <property type="molecule type" value="Genomic_DNA"/>
</dbReference>
<proteinExistence type="predicted"/>
<dbReference type="Proteomes" id="UP000727407">
    <property type="component" value="Unassembled WGS sequence"/>
</dbReference>
<keyword evidence="1" id="KW-0472">Membrane</keyword>
<feature type="non-terminal residue" evidence="3">
    <location>
        <position position="1"/>
    </location>
</feature>
<dbReference type="PROSITE" id="PS50835">
    <property type="entry name" value="IG_LIKE"/>
    <property type="match status" value="1"/>
</dbReference>
<reference evidence="3" key="1">
    <citation type="submission" date="2020-07" db="EMBL/GenBank/DDBJ databases">
        <title>Clarias magur genome sequencing, assembly and annotation.</title>
        <authorList>
            <person name="Kushwaha B."/>
            <person name="Kumar R."/>
            <person name="Das P."/>
            <person name="Joshi C.G."/>
            <person name="Kumar D."/>
            <person name="Nagpure N.S."/>
            <person name="Pandey M."/>
            <person name="Agarwal S."/>
            <person name="Srivastava S."/>
            <person name="Singh M."/>
            <person name="Sahoo L."/>
            <person name="Jayasankar P."/>
            <person name="Meher P.K."/>
            <person name="Koringa P.G."/>
            <person name="Iquebal M.A."/>
            <person name="Das S.P."/>
            <person name="Bit A."/>
            <person name="Patnaik S."/>
            <person name="Patel N."/>
            <person name="Shah T.M."/>
            <person name="Hinsu A."/>
            <person name="Jena J.K."/>
        </authorList>
    </citation>
    <scope>NUCLEOTIDE SEQUENCE</scope>
    <source>
        <strain evidence="3">CIFAMagur01</strain>
        <tissue evidence="3">Testis</tissue>
    </source>
</reference>